<feature type="binding site" evidence="7">
    <location>
        <position position="576"/>
    </location>
    <ligand>
        <name>Fe cation</name>
        <dbReference type="ChEBI" id="CHEBI:24875"/>
    </ligand>
</feature>
<dbReference type="EMBL" id="CP009516">
    <property type="protein sequence ID" value="AKB79638.1"/>
    <property type="molecule type" value="Genomic_DNA"/>
</dbReference>
<name>A0A0E3SI86_9EURY</name>
<feature type="binding site" evidence="7">
    <location>
        <position position="579"/>
    </location>
    <ligand>
        <name>Mg(2+)</name>
        <dbReference type="ChEBI" id="CHEBI:18420"/>
    </ligand>
</feature>
<evidence type="ECO:0000313" key="10">
    <source>
        <dbReference type="Proteomes" id="UP000033101"/>
    </source>
</evidence>
<keyword evidence="4 7" id="KW-0533">Nickel</keyword>
<sequence length="595" mass="64556">MVNVTVDPLTRIEGHLRVSTEVDANGVITDAQSSCTIFRGFERILQKQDPRDAALLVQRICGVCPISHSLAATNALDNLYGVAEYVPKDALVMRNIFQSLNTIASHATHIYVLWGPDLANPAYRDVLGTLGDTGNAVWKELVGRFAPISYKIDGAAISAGTSYMAAIPEKKRLQEAIALIAGRMPGPVTPYPGGYTYKPTAADIVKLSSYYLQVMDFVSKYTLQVPFDTWIENTYKASSPDKAVSFVTEHLQGLIDKSTTSNDFSREAGWGDVELYAAFGSELVGETLLGLPASLKHDKIGGYSDPSKISFLAYGGFYNVEDDGYDPKSPAGARFQTSGVVTGNLERKEFDSDKITESVAHSFYDDSKGDLHPSKGETIPFTDPEKISYTGGSESRYTWDKAPRYDGLPAEVGPLSRLLVMKEPLVTGLAQAFNAKGYSAANVFTRMMARIQETTILAHQLLQWVTVDYNPTGKISVPIDLNKAKDNQGMGLWEAPRGSLGHWVSAGSNGKVSNYQAIVPGSWLMSPRDSKGIPGPLEQSLIGSKINAVENSLGVDYANPTGIFHIGRSYDPCISCAVHTIDLTGKNAPNTIRIL</sequence>
<dbReference type="GeneID" id="24832482"/>
<gene>
    <name evidence="9" type="ORF">MSHOH_3155</name>
</gene>
<dbReference type="GO" id="GO:0008901">
    <property type="term" value="F:ferredoxin hydrogenase activity"/>
    <property type="evidence" value="ECO:0007669"/>
    <property type="project" value="InterPro"/>
</dbReference>
<dbReference type="PROSITE" id="PS00507">
    <property type="entry name" value="NI_HGENASE_L_1"/>
    <property type="match status" value="1"/>
</dbReference>
<keyword evidence="10" id="KW-1185">Reference proteome</keyword>
<dbReference type="Proteomes" id="UP000033101">
    <property type="component" value="Chromosome"/>
</dbReference>
<evidence type="ECO:0000256" key="1">
    <source>
        <dbReference type="ARBA" id="ARBA00001967"/>
    </source>
</evidence>
<dbReference type="InterPro" id="IPR001501">
    <property type="entry name" value="Ni-dep_hyd_lsu"/>
</dbReference>
<feature type="binding site" evidence="7">
    <location>
        <position position="61"/>
    </location>
    <ligand>
        <name>Ni(2+)</name>
        <dbReference type="ChEBI" id="CHEBI:49786"/>
    </ligand>
</feature>
<dbReference type="PANTHER" id="PTHR42958:SF4">
    <property type="entry name" value="HYDROGENASE EXPRESSION_FORMATION PROTEIN HUPK"/>
    <property type="match status" value="1"/>
</dbReference>
<keyword evidence="7" id="KW-0460">Magnesium</keyword>
<keyword evidence="5 7" id="KW-0479">Metal-binding</keyword>
<reference evidence="9 10" key="1">
    <citation type="submission" date="2014-07" db="EMBL/GenBank/DDBJ databases">
        <title>Methanogenic archaea and the global carbon cycle.</title>
        <authorList>
            <person name="Henriksen J.R."/>
            <person name="Luke J."/>
            <person name="Reinhart S."/>
            <person name="Benedict M.N."/>
            <person name="Youngblut N.D."/>
            <person name="Metcalf M.E."/>
            <person name="Whitaker R.J."/>
            <person name="Metcalf W.W."/>
        </authorList>
    </citation>
    <scope>NUCLEOTIDE SEQUENCE [LARGE SCALE GENOMIC DNA]</scope>
    <source>
        <strain evidence="9 10">HB-1</strain>
    </source>
</reference>
<dbReference type="KEGG" id="mhor:MSHOH_3155"/>
<dbReference type="PROSITE" id="PS00508">
    <property type="entry name" value="NI_HGENASE_L_2"/>
    <property type="match status" value="1"/>
</dbReference>
<dbReference type="GO" id="GO:0016151">
    <property type="term" value="F:nickel cation binding"/>
    <property type="evidence" value="ECO:0007669"/>
    <property type="project" value="InterPro"/>
</dbReference>
<feature type="binding site" evidence="7">
    <location>
        <position position="573"/>
    </location>
    <ligand>
        <name>Ni(2+)</name>
        <dbReference type="ChEBI" id="CHEBI:49786"/>
    </ligand>
</feature>
<feature type="binding site" evidence="7">
    <location>
        <position position="64"/>
    </location>
    <ligand>
        <name>Ni(2+)</name>
        <dbReference type="ChEBI" id="CHEBI:49786"/>
    </ligand>
</feature>
<evidence type="ECO:0000256" key="6">
    <source>
        <dbReference type="ARBA" id="ARBA00023002"/>
    </source>
</evidence>
<dbReference type="Gene3D" id="1.10.645.10">
    <property type="entry name" value="Cytochrome-c3 Hydrogenase, chain B"/>
    <property type="match status" value="1"/>
</dbReference>
<protein>
    <submittedName>
        <fullName evidence="9">Methanophenazine hydrogenase large subunit</fullName>
        <ecNumber evidence="9">1.12.98.3</ecNumber>
    </submittedName>
</protein>
<dbReference type="Pfam" id="PF00374">
    <property type="entry name" value="NiFeSe_Hases"/>
    <property type="match status" value="2"/>
</dbReference>
<dbReference type="EC" id="1.12.98.3" evidence="9"/>
<accession>A0A0E3SI86</accession>
<comment type="cofactor">
    <cofactor evidence="1 7">
        <name>Ni(2+)</name>
        <dbReference type="ChEBI" id="CHEBI:49786"/>
    </cofactor>
</comment>
<dbReference type="InterPro" id="IPR018194">
    <property type="entry name" value="Ni-dep_hyd_lsu_Ni_BS"/>
</dbReference>
<evidence type="ECO:0000256" key="7">
    <source>
        <dbReference type="PIRSR" id="PIRSR601501-1"/>
    </source>
</evidence>
<comment type="subcellular location">
    <subcellularLocation>
        <location evidence="2">Cell envelope</location>
    </subcellularLocation>
</comment>
<feature type="binding site" evidence="7">
    <location>
        <position position="64"/>
    </location>
    <ligand>
        <name>Fe cation</name>
        <dbReference type="ChEBI" id="CHEBI:24875"/>
    </ligand>
</feature>
<dbReference type="InterPro" id="IPR029014">
    <property type="entry name" value="NiFe-Hase_large"/>
</dbReference>
<comment type="similarity">
    <text evidence="3 8">Belongs to the [NiFe]/[NiFeSe] hydrogenase large subunit family.</text>
</comment>
<evidence type="ECO:0000256" key="8">
    <source>
        <dbReference type="RuleBase" id="RU003896"/>
    </source>
</evidence>
<evidence type="ECO:0000256" key="2">
    <source>
        <dbReference type="ARBA" id="ARBA00004196"/>
    </source>
</evidence>
<dbReference type="PANTHER" id="PTHR42958">
    <property type="entry name" value="HYDROGENASE-2 LARGE CHAIN"/>
    <property type="match status" value="1"/>
</dbReference>
<keyword evidence="7" id="KW-0408">Iron</keyword>
<dbReference type="HOGENOM" id="CLU_030087_0_0_2"/>
<proteinExistence type="inferred from homology"/>
<feature type="binding site" evidence="7">
    <location>
        <position position="42"/>
    </location>
    <ligand>
        <name>Mg(2+)</name>
        <dbReference type="ChEBI" id="CHEBI:18420"/>
    </ligand>
</feature>
<dbReference type="OrthoDB" id="42371at2157"/>
<evidence type="ECO:0000256" key="4">
    <source>
        <dbReference type="ARBA" id="ARBA00022596"/>
    </source>
</evidence>
<dbReference type="STRING" id="1434110.MSHOH_3155"/>
<evidence type="ECO:0000256" key="3">
    <source>
        <dbReference type="ARBA" id="ARBA00009292"/>
    </source>
</evidence>
<comment type="cofactor">
    <cofactor evidence="7">
        <name>Fe cation</name>
        <dbReference type="ChEBI" id="CHEBI:24875"/>
    </cofactor>
</comment>
<dbReference type="PATRIC" id="fig|1434110.4.peg.4061"/>
<dbReference type="InterPro" id="IPR050867">
    <property type="entry name" value="NiFe/NiFeSe_hydrgnase_LSU"/>
</dbReference>
<evidence type="ECO:0000313" key="9">
    <source>
        <dbReference type="EMBL" id="AKB79638.1"/>
    </source>
</evidence>
<dbReference type="RefSeq" id="WP_048141427.1">
    <property type="nucleotide sequence ID" value="NZ_CP009516.1"/>
</dbReference>
<dbReference type="AlphaFoldDB" id="A0A0E3SI86"/>
<evidence type="ECO:0000256" key="5">
    <source>
        <dbReference type="ARBA" id="ARBA00022723"/>
    </source>
</evidence>
<dbReference type="GO" id="GO:0051911">
    <property type="term" value="F:Methanosarcina-phenazine hydrogenase activity"/>
    <property type="evidence" value="ECO:0007669"/>
    <property type="project" value="UniProtKB-EC"/>
</dbReference>
<dbReference type="SUPFAM" id="SSF56762">
    <property type="entry name" value="HydB/Nqo4-like"/>
    <property type="match status" value="1"/>
</dbReference>
<keyword evidence="6 8" id="KW-0560">Oxidoreductase</keyword>
<organism evidence="9 10">
    <name type="scientific">Methanosarcina horonobensis HB-1 = JCM 15518</name>
    <dbReference type="NCBI Taxonomy" id="1434110"/>
    <lineage>
        <taxon>Archaea</taxon>
        <taxon>Methanobacteriati</taxon>
        <taxon>Methanobacteriota</taxon>
        <taxon>Stenosarchaea group</taxon>
        <taxon>Methanomicrobia</taxon>
        <taxon>Methanosarcinales</taxon>
        <taxon>Methanosarcinaceae</taxon>
        <taxon>Methanosarcina</taxon>
    </lineage>
</organism>